<evidence type="ECO:0000256" key="4">
    <source>
        <dbReference type="ARBA" id="ARBA00022454"/>
    </source>
</evidence>
<dbReference type="Proteomes" id="UP000053317">
    <property type="component" value="Unassembled WGS sequence"/>
</dbReference>
<evidence type="ECO:0000256" key="8">
    <source>
        <dbReference type="ARBA" id="ARBA00022842"/>
    </source>
</evidence>
<comment type="catalytic activity">
    <reaction evidence="12 13">
        <text>DNA(n) + a 2'-deoxyribonucleoside 5'-triphosphate = DNA(n+1) + diphosphate</text>
        <dbReference type="Rhea" id="RHEA:22508"/>
        <dbReference type="Rhea" id="RHEA-COMP:17339"/>
        <dbReference type="Rhea" id="RHEA-COMP:17340"/>
        <dbReference type="ChEBI" id="CHEBI:33019"/>
        <dbReference type="ChEBI" id="CHEBI:61560"/>
        <dbReference type="ChEBI" id="CHEBI:173112"/>
        <dbReference type="EC" id="2.7.7.49"/>
    </reaction>
</comment>
<feature type="domain" description="Reverse transcriptase" evidence="14">
    <location>
        <begin position="101"/>
        <end position="429"/>
    </location>
</feature>
<comment type="similarity">
    <text evidence="1 13">Belongs to the reverse transcriptase family. Telomerase subfamily.</text>
</comment>
<dbReference type="InterPro" id="IPR021891">
    <property type="entry name" value="Telomerase_RBD"/>
</dbReference>
<evidence type="ECO:0000256" key="2">
    <source>
        <dbReference type="ARBA" id="ARBA00012493"/>
    </source>
</evidence>
<evidence type="ECO:0000256" key="12">
    <source>
        <dbReference type="ARBA" id="ARBA00048173"/>
    </source>
</evidence>
<dbReference type="Pfam" id="PF12009">
    <property type="entry name" value="Telomerase_RBD"/>
    <property type="match status" value="1"/>
</dbReference>
<comment type="subcellular location">
    <subcellularLocation>
        <location evidence="13">Nucleus</location>
    </subcellularLocation>
    <subcellularLocation>
        <location evidence="13">Chromosome</location>
        <location evidence="13">Telomere</location>
    </subcellularLocation>
</comment>
<sequence length="509" mass="57953">MHNIGQNIKVRSIPWLRPPTVPKDEKIASSDMNKRLELLSEFLYYVFDSILIPLIRSHFHVTESNMHRNQLFFFRHDIWQKLAEPSLRSLRTKNFEELPHGTAKAMFSSRAFGFTPLRLMPKRNGMRPITNLRRRPLVKQNGKLLLGSSINATLTPVFSMLNYEKRVRKQTVGSGLFSVGEMHGRLKDFKSTVASQGSNKLYFVKADVQTCFDSIPQHELIQVVRRIIKNHQYLVRKHAEVRAPDVRWAGHSAVPYRKFIATAAPVNNYSIGPGEQFRMPSGRRGTVIVDTGYQKLHDARRLLKLLEEHVNGNVVKIGKQYYRQKRGIPQGSILSSLLCNLFYGCYESASLGFLQEDSMLLRLIDDFLLITPNPSHARRFLQIMADGSERFGITTNPAKSLVNFEVTINGAKVPRLPDGDAFPYCGMLIDTSSLEVTKDHRREGEWVQNGLSIEINRTPGKTFGRRVLNLFKVQMHAMVVDSRLNSLDLLGTLTVGRELDPRAAEDKAD</sequence>
<evidence type="ECO:0000313" key="16">
    <source>
        <dbReference type="Proteomes" id="UP000053317"/>
    </source>
</evidence>
<dbReference type="EMBL" id="LCWF01000199">
    <property type="protein sequence ID" value="KKY14970.1"/>
    <property type="molecule type" value="Genomic_DNA"/>
</dbReference>
<dbReference type="GO" id="GO:0007004">
    <property type="term" value="P:telomere maintenance via telomerase"/>
    <property type="evidence" value="ECO:0007669"/>
    <property type="project" value="TreeGrafter"/>
</dbReference>
<reference evidence="15 16" key="2">
    <citation type="submission" date="2015-05" db="EMBL/GenBank/DDBJ databases">
        <authorList>
            <person name="Morales-Cruz A."/>
            <person name="Amrine K.C."/>
            <person name="Cantu D."/>
        </authorList>
    </citation>
    <scope>NUCLEOTIDE SEQUENCE [LARGE SCALE GENOMIC DNA]</scope>
    <source>
        <strain evidence="15">UCRPC4</strain>
    </source>
</reference>
<keyword evidence="16" id="KW-1185">Reference proteome</keyword>
<dbReference type="InterPro" id="IPR043502">
    <property type="entry name" value="DNA/RNA_pol_sf"/>
</dbReference>
<evidence type="ECO:0000313" key="15">
    <source>
        <dbReference type="EMBL" id="KKY14970.1"/>
    </source>
</evidence>
<dbReference type="InterPro" id="IPR003545">
    <property type="entry name" value="Telomerase_RT"/>
</dbReference>
<evidence type="ECO:0000256" key="11">
    <source>
        <dbReference type="ARBA" id="ARBA00023242"/>
    </source>
</evidence>
<keyword evidence="9 13" id="KW-0779">Telomere</keyword>
<dbReference type="GO" id="GO:0000781">
    <property type="term" value="C:chromosome, telomeric region"/>
    <property type="evidence" value="ECO:0007669"/>
    <property type="project" value="UniProtKB-SubCell"/>
</dbReference>
<dbReference type="OrthoDB" id="289721at2759"/>
<dbReference type="GO" id="GO:0046872">
    <property type="term" value="F:metal ion binding"/>
    <property type="evidence" value="ECO:0007669"/>
    <property type="project" value="UniProtKB-KW"/>
</dbReference>
<dbReference type="GO" id="GO:0042162">
    <property type="term" value="F:telomeric DNA binding"/>
    <property type="evidence" value="ECO:0007669"/>
    <property type="project" value="TreeGrafter"/>
</dbReference>
<keyword evidence="5 13" id="KW-0808">Transferase</keyword>
<evidence type="ECO:0000256" key="9">
    <source>
        <dbReference type="ARBA" id="ARBA00022895"/>
    </source>
</evidence>
<evidence type="ECO:0000259" key="14">
    <source>
        <dbReference type="PROSITE" id="PS50878"/>
    </source>
</evidence>
<evidence type="ECO:0000256" key="6">
    <source>
        <dbReference type="ARBA" id="ARBA00022695"/>
    </source>
</evidence>
<name>A0A0G2GD16_PHACM</name>
<dbReference type="PRINTS" id="PR01365">
    <property type="entry name" value="TELOMERASERT"/>
</dbReference>
<dbReference type="GO" id="GO:0070034">
    <property type="term" value="F:telomerase RNA binding"/>
    <property type="evidence" value="ECO:0007669"/>
    <property type="project" value="TreeGrafter"/>
</dbReference>
<evidence type="ECO:0000256" key="5">
    <source>
        <dbReference type="ARBA" id="ARBA00022679"/>
    </source>
</evidence>
<comment type="caution">
    <text evidence="15">The sequence shown here is derived from an EMBL/GenBank/DDBJ whole genome shotgun (WGS) entry which is preliminary data.</text>
</comment>
<keyword evidence="10 13" id="KW-0695">RNA-directed DNA polymerase</keyword>
<evidence type="ECO:0000256" key="10">
    <source>
        <dbReference type="ARBA" id="ARBA00022918"/>
    </source>
</evidence>
<evidence type="ECO:0000256" key="1">
    <source>
        <dbReference type="ARBA" id="ARBA00008001"/>
    </source>
</evidence>
<dbReference type="AlphaFoldDB" id="A0A0G2GD16"/>
<accession>A0A0G2GD16</accession>
<evidence type="ECO:0000256" key="13">
    <source>
        <dbReference type="RuleBase" id="RU365061"/>
    </source>
</evidence>
<dbReference type="Gene3D" id="1.10.132.70">
    <property type="match status" value="1"/>
</dbReference>
<dbReference type="EC" id="2.7.7.49" evidence="2 13"/>
<dbReference type="PANTHER" id="PTHR12066">
    <property type="entry name" value="TELOMERASE REVERSE TRANSCRIPTASE"/>
    <property type="match status" value="1"/>
</dbReference>
<proteinExistence type="inferred from homology"/>
<organism evidence="15 16">
    <name type="scientific">Phaeomoniella chlamydospora</name>
    <name type="common">Phaeoacremonium chlamydosporum</name>
    <dbReference type="NCBI Taxonomy" id="158046"/>
    <lineage>
        <taxon>Eukaryota</taxon>
        <taxon>Fungi</taxon>
        <taxon>Dikarya</taxon>
        <taxon>Ascomycota</taxon>
        <taxon>Pezizomycotina</taxon>
        <taxon>Eurotiomycetes</taxon>
        <taxon>Chaetothyriomycetidae</taxon>
        <taxon>Phaeomoniellales</taxon>
        <taxon>Phaeomoniellaceae</taxon>
        <taxon>Phaeomoniella</taxon>
    </lineage>
</organism>
<dbReference type="InterPro" id="IPR000477">
    <property type="entry name" value="RT_dom"/>
</dbReference>
<gene>
    <name evidence="15" type="ORF">UCRPC4_g06557</name>
</gene>
<keyword evidence="4 13" id="KW-0158">Chromosome</keyword>
<keyword evidence="11 13" id="KW-0539">Nucleus</keyword>
<dbReference type="Pfam" id="PF00078">
    <property type="entry name" value="RVT_1"/>
    <property type="match status" value="1"/>
</dbReference>
<dbReference type="PANTHER" id="PTHR12066:SF0">
    <property type="entry name" value="TELOMERASE REVERSE TRANSCRIPTASE"/>
    <property type="match status" value="1"/>
</dbReference>
<keyword evidence="7 13" id="KW-0479">Metal-binding</keyword>
<comment type="function">
    <text evidence="13">Telomerase is a ribonucleoprotein enzyme essential for the replication of chromosome termini in most eukaryotes. It elongates telomeres. It is a reverse transcriptase that adds simple sequence repeats to chromosome ends by copying a template sequence within the RNA component of the enzyme.</text>
</comment>
<evidence type="ECO:0000256" key="3">
    <source>
        <dbReference type="ARBA" id="ARBA00016182"/>
    </source>
</evidence>
<reference evidence="15 16" key="1">
    <citation type="submission" date="2015-05" db="EMBL/GenBank/DDBJ databases">
        <title>Distinctive expansion of gene families associated with plant cell wall degradation and secondary metabolism in the genomes of grapevine trunk pathogens.</title>
        <authorList>
            <person name="Lawrence D.P."/>
            <person name="Travadon R."/>
            <person name="Rolshausen P.E."/>
            <person name="Baumgartner K."/>
        </authorList>
    </citation>
    <scope>NUCLEOTIDE SEQUENCE [LARGE SCALE GENOMIC DNA]</scope>
    <source>
        <strain evidence="15">UCRPC4</strain>
    </source>
</reference>
<keyword evidence="8 13" id="KW-0460">Magnesium</keyword>
<dbReference type="Gene3D" id="3.30.70.2630">
    <property type="match status" value="1"/>
</dbReference>
<dbReference type="GO" id="GO:0003720">
    <property type="term" value="F:telomerase activity"/>
    <property type="evidence" value="ECO:0007669"/>
    <property type="project" value="InterPro"/>
</dbReference>
<dbReference type="PROSITE" id="PS50878">
    <property type="entry name" value="RT_POL"/>
    <property type="match status" value="1"/>
</dbReference>
<dbReference type="SUPFAM" id="SSF56672">
    <property type="entry name" value="DNA/RNA polymerases"/>
    <property type="match status" value="1"/>
</dbReference>
<dbReference type="CDD" id="cd01648">
    <property type="entry name" value="TERT"/>
    <property type="match status" value="1"/>
</dbReference>
<dbReference type="GO" id="GO:0000333">
    <property type="term" value="C:telomerase catalytic core complex"/>
    <property type="evidence" value="ECO:0007669"/>
    <property type="project" value="TreeGrafter"/>
</dbReference>
<dbReference type="SMART" id="SM00975">
    <property type="entry name" value="Telomerase_RBD"/>
    <property type="match status" value="1"/>
</dbReference>
<keyword evidence="6 13" id="KW-0548">Nucleotidyltransferase</keyword>
<protein>
    <recommendedName>
        <fullName evidence="3 13">Telomerase reverse transcriptase</fullName>
        <ecNumber evidence="2 13">2.7.7.49</ecNumber>
    </recommendedName>
    <alternativeName>
        <fullName evidence="13">Telomerase catalytic subunit</fullName>
    </alternativeName>
</protein>
<evidence type="ECO:0000256" key="7">
    <source>
        <dbReference type="ARBA" id="ARBA00022723"/>
    </source>
</evidence>